<proteinExistence type="inferred from homology"/>
<dbReference type="PANTHER" id="PTHR21428:SF11">
    <property type="entry name" value="MEDIATOR OF RNA POLYMERASE II TRANSCRIPTION SUBUNIT 7"/>
    <property type="match status" value="1"/>
</dbReference>
<comment type="subcellular location">
    <subcellularLocation>
        <location evidence="1 10">Nucleus</location>
    </subcellularLocation>
</comment>
<keyword evidence="5 10" id="KW-0805">Transcription regulation</keyword>
<sequence length="202" mass="22704">MAEQSQPAAISAAFPAPPPFYKTHLPPPELRNLIPPPPPPNGQYRSFGTIHDINPTPLDDTTLTPTPARLKSLTHDLLLTFLSLTHTLATNPGAYPPVWEHLQDTFQDVHKVLNAYRPHQARETLILMMEDQVMKIKGETEAVRESVGRAREVVEELGKGDEGVEKNGKIGGMENGDEKGRRVKERREKRVWEVLEREVGRL</sequence>
<evidence type="ECO:0000256" key="1">
    <source>
        <dbReference type="ARBA" id="ARBA00004123"/>
    </source>
</evidence>
<evidence type="ECO:0000256" key="3">
    <source>
        <dbReference type="ARBA" id="ARBA00011837"/>
    </source>
</evidence>
<dbReference type="GO" id="GO:0016592">
    <property type="term" value="C:mediator complex"/>
    <property type="evidence" value="ECO:0007669"/>
    <property type="project" value="InterPro"/>
</dbReference>
<dbReference type="Gene3D" id="6.10.140.200">
    <property type="match status" value="1"/>
</dbReference>
<dbReference type="InterPro" id="IPR009244">
    <property type="entry name" value="Mediatior_Med7"/>
</dbReference>
<evidence type="ECO:0000256" key="7">
    <source>
        <dbReference type="ARBA" id="ARBA00023163"/>
    </source>
</evidence>
<protein>
    <recommendedName>
        <fullName evidence="4 10">Mediator of RNA polymerase II transcription subunit 7</fullName>
    </recommendedName>
</protein>
<keyword evidence="7 10" id="KW-0804">Transcription</keyword>
<dbReference type="PANTHER" id="PTHR21428">
    <property type="entry name" value="MEDIATOR OF RNA POLYMERASE II TRANSCRIPTION SUBUNIT 7"/>
    <property type="match status" value="1"/>
</dbReference>
<feature type="region of interest" description="Disordered" evidence="11">
    <location>
        <begin position="162"/>
        <end position="183"/>
    </location>
</feature>
<comment type="similarity">
    <text evidence="2 10">Belongs to the Mediator complex subunit 7 family.</text>
</comment>
<evidence type="ECO:0000256" key="6">
    <source>
        <dbReference type="ARBA" id="ARBA00023159"/>
    </source>
</evidence>
<evidence type="ECO:0000313" key="13">
    <source>
        <dbReference type="Proteomes" id="UP001276659"/>
    </source>
</evidence>
<comment type="caution">
    <text evidence="12">The sequence shown here is derived from an EMBL/GenBank/DDBJ whole genome shotgun (WGS) entry which is preliminary data.</text>
</comment>
<evidence type="ECO:0000256" key="8">
    <source>
        <dbReference type="ARBA" id="ARBA00023242"/>
    </source>
</evidence>
<dbReference type="GO" id="GO:0006357">
    <property type="term" value="P:regulation of transcription by RNA polymerase II"/>
    <property type="evidence" value="ECO:0007669"/>
    <property type="project" value="InterPro"/>
</dbReference>
<feature type="region of interest" description="Disordered" evidence="11">
    <location>
        <begin position="1"/>
        <end position="26"/>
    </location>
</feature>
<gene>
    <name evidence="12" type="ORF">OEA41_002535</name>
</gene>
<comment type="subunit">
    <text evidence="3 10">Component of the Mediator complex.</text>
</comment>
<comment type="function">
    <text evidence="9">Component of the Mediator complex, a coactivator involved in the regulated transcription of nearly all RNA polymerase II-dependent genes. Mediator functions as a bridge to convey information from gene-specific regulatory proteins to the basal RNA polymerase II transcription machinery. Mediator is recruited to promoters by direct interactions with regulatory proteins and serves as a scaffold for the assembly of a functional preinitiation complex with RNA polymerase II and the general transcription factors.</text>
</comment>
<dbReference type="InterPro" id="IPR044888">
    <property type="entry name" value="Mediatior_Med7_sf"/>
</dbReference>
<name>A0AAD9ZEX5_9LECA</name>
<dbReference type="Pfam" id="PF05983">
    <property type="entry name" value="Med7"/>
    <property type="match status" value="1"/>
</dbReference>
<dbReference type="SUPFAM" id="SSF140718">
    <property type="entry name" value="Mediator hinge subcomplex-like"/>
    <property type="match status" value="1"/>
</dbReference>
<feature type="compositionally biased region" description="Pro residues" evidence="11">
    <location>
        <begin position="15"/>
        <end position="26"/>
    </location>
</feature>
<keyword evidence="8 10" id="KW-0539">Nucleus</keyword>
<evidence type="ECO:0000256" key="5">
    <source>
        <dbReference type="ARBA" id="ARBA00023015"/>
    </source>
</evidence>
<organism evidence="12 13">
    <name type="scientific">Lepraria neglecta</name>
    <dbReference type="NCBI Taxonomy" id="209136"/>
    <lineage>
        <taxon>Eukaryota</taxon>
        <taxon>Fungi</taxon>
        <taxon>Dikarya</taxon>
        <taxon>Ascomycota</taxon>
        <taxon>Pezizomycotina</taxon>
        <taxon>Lecanoromycetes</taxon>
        <taxon>OSLEUM clade</taxon>
        <taxon>Lecanoromycetidae</taxon>
        <taxon>Lecanorales</taxon>
        <taxon>Lecanorineae</taxon>
        <taxon>Stereocaulaceae</taxon>
        <taxon>Lepraria</taxon>
    </lineage>
</organism>
<dbReference type="GO" id="GO:0070847">
    <property type="term" value="C:core mediator complex"/>
    <property type="evidence" value="ECO:0007669"/>
    <property type="project" value="TreeGrafter"/>
</dbReference>
<evidence type="ECO:0000256" key="10">
    <source>
        <dbReference type="RuleBase" id="RU364060"/>
    </source>
</evidence>
<dbReference type="InterPro" id="IPR037212">
    <property type="entry name" value="Med7/Med21-like"/>
</dbReference>
<dbReference type="EMBL" id="JASNWA010000006">
    <property type="protein sequence ID" value="KAK3175288.1"/>
    <property type="molecule type" value="Genomic_DNA"/>
</dbReference>
<evidence type="ECO:0000256" key="11">
    <source>
        <dbReference type="SAM" id="MobiDB-lite"/>
    </source>
</evidence>
<evidence type="ECO:0000256" key="4">
    <source>
        <dbReference type="ARBA" id="ARBA00020631"/>
    </source>
</evidence>
<dbReference type="GO" id="GO:0003712">
    <property type="term" value="F:transcription coregulator activity"/>
    <property type="evidence" value="ECO:0007669"/>
    <property type="project" value="InterPro"/>
</dbReference>
<evidence type="ECO:0000256" key="9">
    <source>
        <dbReference type="ARBA" id="ARBA00025687"/>
    </source>
</evidence>
<evidence type="ECO:0000256" key="2">
    <source>
        <dbReference type="ARBA" id="ARBA00009994"/>
    </source>
</evidence>
<keyword evidence="13" id="KW-1185">Reference proteome</keyword>
<keyword evidence="6 10" id="KW-0010">Activator</keyword>
<dbReference type="Proteomes" id="UP001276659">
    <property type="component" value="Unassembled WGS sequence"/>
</dbReference>
<evidence type="ECO:0000313" key="12">
    <source>
        <dbReference type="EMBL" id="KAK3175288.1"/>
    </source>
</evidence>
<reference evidence="12" key="1">
    <citation type="submission" date="2022-11" db="EMBL/GenBank/DDBJ databases">
        <title>Chromosomal genome sequence assembly and mating type (MAT) locus characterization of the leprose asexual lichenized fungus Lepraria neglecta (Nyl.) Erichsen.</title>
        <authorList>
            <person name="Allen J.L."/>
            <person name="Pfeffer B."/>
        </authorList>
    </citation>
    <scope>NUCLEOTIDE SEQUENCE</scope>
    <source>
        <strain evidence="12">Allen 5258</strain>
    </source>
</reference>
<accession>A0AAD9ZEX5</accession>
<feature type="compositionally biased region" description="Low complexity" evidence="11">
    <location>
        <begin position="1"/>
        <end position="14"/>
    </location>
</feature>
<dbReference type="AlphaFoldDB" id="A0AAD9ZEX5"/>